<comment type="similarity">
    <text evidence="3">Belongs to the Nudix hydrolase family.</text>
</comment>
<name>A0A6N8FES8_9BACI</name>
<evidence type="ECO:0000256" key="2">
    <source>
        <dbReference type="ARBA" id="ARBA00022801"/>
    </source>
</evidence>
<reference evidence="5 6" key="1">
    <citation type="submission" date="2019-11" db="EMBL/GenBank/DDBJ databases">
        <authorList>
            <person name="Li X."/>
        </authorList>
    </citation>
    <scope>NUCLEOTIDE SEQUENCE [LARGE SCALE GENOMIC DNA]</scope>
    <source>
        <strain evidence="5 6">L9</strain>
    </source>
</reference>
<dbReference type="FunFam" id="3.90.79.10:FF:000024">
    <property type="entry name" value="ADP-ribose pyrophosphatase"/>
    <property type="match status" value="1"/>
</dbReference>
<dbReference type="GO" id="GO:0006753">
    <property type="term" value="P:nucleoside phosphate metabolic process"/>
    <property type="evidence" value="ECO:0007669"/>
    <property type="project" value="TreeGrafter"/>
</dbReference>
<dbReference type="InterPro" id="IPR015797">
    <property type="entry name" value="NUDIX_hydrolase-like_dom_sf"/>
</dbReference>
<dbReference type="CDD" id="cd03424">
    <property type="entry name" value="NUDIX_ADPRase_Nudt5_UGPPase_Nudt14"/>
    <property type="match status" value="1"/>
</dbReference>
<accession>A0A6N8FES8</accession>
<evidence type="ECO:0000256" key="1">
    <source>
        <dbReference type="ARBA" id="ARBA00001946"/>
    </source>
</evidence>
<dbReference type="InterPro" id="IPR000086">
    <property type="entry name" value="NUDIX_hydrolase_dom"/>
</dbReference>
<proteinExistence type="inferred from homology"/>
<dbReference type="PROSITE" id="PS51462">
    <property type="entry name" value="NUDIX"/>
    <property type="match status" value="1"/>
</dbReference>
<dbReference type="Pfam" id="PF00293">
    <property type="entry name" value="NUDIX"/>
    <property type="match status" value="1"/>
</dbReference>
<dbReference type="GO" id="GO:0005829">
    <property type="term" value="C:cytosol"/>
    <property type="evidence" value="ECO:0007669"/>
    <property type="project" value="TreeGrafter"/>
</dbReference>
<feature type="domain" description="Nudix hydrolase" evidence="4">
    <location>
        <begin position="41"/>
        <end position="177"/>
    </location>
</feature>
<sequence>MMKKFEEKTIHTEQIFNGKVVNLQVDEVRLPNGKTSKRELIKHPGAVAVIPITKDNKIVFVEQYRKPLEKSLIEIPAGKLEPGEKPEKTALRELEEETGYRSNQLDFVSSFYTSPGFADELMYIFITKEIEKVKDPLSPDEDEFVEIIELTLDEAIEYVQQQRIHDAKTNYAILYLEMLERM</sequence>
<dbReference type="SUPFAM" id="SSF55811">
    <property type="entry name" value="Nudix"/>
    <property type="match status" value="1"/>
</dbReference>
<keyword evidence="6" id="KW-1185">Reference proteome</keyword>
<protein>
    <submittedName>
        <fullName evidence="5">NUDIX domain-containing protein</fullName>
    </submittedName>
</protein>
<comment type="cofactor">
    <cofactor evidence="1">
        <name>Mg(2+)</name>
        <dbReference type="ChEBI" id="CHEBI:18420"/>
    </cofactor>
</comment>
<dbReference type="PANTHER" id="PTHR11839">
    <property type="entry name" value="UDP/ADP-SUGAR PYROPHOSPHATASE"/>
    <property type="match status" value="1"/>
</dbReference>
<dbReference type="PRINTS" id="PR00502">
    <property type="entry name" value="NUDIXFAMILY"/>
</dbReference>
<dbReference type="InterPro" id="IPR020084">
    <property type="entry name" value="NUDIX_hydrolase_CS"/>
</dbReference>
<dbReference type="Proteomes" id="UP000469125">
    <property type="component" value="Unassembled WGS sequence"/>
</dbReference>
<dbReference type="GO" id="GO:0019693">
    <property type="term" value="P:ribose phosphate metabolic process"/>
    <property type="evidence" value="ECO:0007669"/>
    <property type="project" value="TreeGrafter"/>
</dbReference>
<gene>
    <name evidence="5" type="ORF">GMD78_02170</name>
</gene>
<comment type="caution">
    <text evidence="5">The sequence shown here is derived from an EMBL/GenBank/DDBJ whole genome shotgun (WGS) entry which is preliminary data.</text>
</comment>
<organism evidence="5 6">
    <name type="scientific">Ornithinibacillus caprae</name>
    <dbReference type="NCBI Taxonomy" id="2678566"/>
    <lineage>
        <taxon>Bacteria</taxon>
        <taxon>Bacillati</taxon>
        <taxon>Bacillota</taxon>
        <taxon>Bacilli</taxon>
        <taxon>Bacillales</taxon>
        <taxon>Bacillaceae</taxon>
        <taxon>Ornithinibacillus</taxon>
    </lineage>
</organism>
<evidence type="ECO:0000313" key="6">
    <source>
        <dbReference type="Proteomes" id="UP000469125"/>
    </source>
</evidence>
<evidence type="ECO:0000256" key="3">
    <source>
        <dbReference type="RuleBase" id="RU003476"/>
    </source>
</evidence>
<dbReference type="InterPro" id="IPR020476">
    <property type="entry name" value="Nudix_hydrolase"/>
</dbReference>
<dbReference type="Gene3D" id="3.90.79.10">
    <property type="entry name" value="Nucleoside Triphosphate Pyrophosphohydrolase"/>
    <property type="match status" value="1"/>
</dbReference>
<dbReference type="GO" id="GO:0016462">
    <property type="term" value="F:pyrophosphatase activity"/>
    <property type="evidence" value="ECO:0007669"/>
    <property type="project" value="UniProtKB-ARBA"/>
</dbReference>
<dbReference type="AlphaFoldDB" id="A0A6N8FES8"/>
<dbReference type="EMBL" id="WOCA01000001">
    <property type="protein sequence ID" value="MUK87206.1"/>
    <property type="molecule type" value="Genomic_DNA"/>
</dbReference>
<dbReference type="PROSITE" id="PS00893">
    <property type="entry name" value="NUDIX_BOX"/>
    <property type="match status" value="1"/>
</dbReference>
<dbReference type="PANTHER" id="PTHR11839:SF18">
    <property type="entry name" value="NUDIX HYDROLASE DOMAIN-CONTAINING PROTEIN"/>
    <property type="match status" value="1"/>
</dbReference>
<evidence type="ECO:0000313" key="5">
    <source>
        <dbReference type="EMBL" id="MUK87206.1"/>
    </source>
</evidence>
<evidence type="ECO:0000259" key="4">
    <source>
        <dbReference type="PROSITE" id="PS51462"/>
    </source>
</evidence>
<keyword evidence="2 3" id="KW-0378">Hydrolase</keyword>